<gene>
    <name evidence="2" type="ORF">ACFYV7_22160</name>
</gene>
<dbReference type="RefSeq" id="WP_194834721.1">
    <property type="nucleotide sequence ID" value="NZ_JBIAPI010000005.1"/>
</dbReference>
<reference evidence="2 3" key="1">
    <citation type="submission" date="2024-10" db="EMBL/GenBank/DDBJ databases">
        <title>The Natural Products Discovery Center: Release of the First 8490 Sequenced Strains for Exploring Actinobacteria Biosynthetic Diversity.</title>
        <authorList>
            <person name="Kalkreuter E."/>
            <person name="Kautsar S.A."/>
            <person name="Yang D."/>
            <person name="Bader C.D."/>
            <person name="Teijaro C.N."/>
            <person name="Fluegel L."/>
            <person name="Davis C.M."/>
            <person name="Simpson J.R."/>
            <person name="Lauterbach L."/>
            <person name="Steele A.D."/>
            <person name="Gui C."/>
            <person name="Meng S."/>
            <person name="Li G."/>
            <person name="Viehrig K."/>
            <person name="Ye F."/>
            <person name="Su P."/>
            <person name="Kiefer A.F."/>
            <person name="Nichols A."/>
            <person name="Cepeda A.J."/>
            <person name="Yan W."/>
            <person name="Fan B."/>
            <person name="Jiang Y."/>
            <person name="Adhikari A."/>
            <person name="Zheng C.-J."/>
            <person name="Schuster L."/>
            <person name="Cowan T.M."/>
            <person name="Smanski M.J."/>
            <person name="Chevrette M.G."/>
            <person name="De Carvalho L.P.S."/>
            <person name="Shen B."/>
        </authorList>
    </citation>
    <scope>NUCLEOTIDE SEQUENCE [LARGE SCALE GENOMIC DNA]</scope>
    <source>
        <strain evidence="2 3">NPDC003040</strain>
    </source>
</reference>
<protein>
    <recommendedName>
        <fullName evidence="4">Secreted protein</fullName>
    </recommendedName>
</protein>
<evidence type="ECO:0008006" key="4">
    <source>
        <dbReference type="Google" id="ProtNLM"/>
    </source>
</evidence>
<evidence type="ECO:0000313" key="3">
    <source>
        <dbReference type="Proteomes" id="UP001601948"/>
    </source>
</evidence>
<feature type="signal peptide" evidence="1">
    <location>
        <begin position="1"/>
        <end position="22"/>
    </location>
</feature>
<sequence length="83" mass="8810">MVSKLISTVAVAGALLAMPAVAGLASAYPGGNNPHGPYDTFESCNTDRWSADREVNGVVYDCYVGDGSNGTISGKYYFTIMWH</sequence>
<keyword evidence="3" id="KW-1185">Reference proteome</keyword>
<comment type="caution">
    <text evidence="2">The sequence shown here is derived from an EMBL/GenBank/DDBJ whole genome shotgun (WGS) entry which is preliminary data.</text>
</comment>
<keyword evidence="1" id="KW-0732">Signal</keyword>
<accession>A0ABW6QXA6</accession>
<dbReference type="Proteomes" id="UP001601948">
    <property type="component" value="Unassembled WGS sequence"/>
</dbReference>
<dbReference type="EMBL" id="JBIAPI010000005">
    <property type="protein sequence ID" value="MFF3225514.1"/>
    <property type="molecule type" value="Genomic_DNA"/>
</dbReference>
<evidence type="ECO:0000256" key="1">
    <source>
        <dbReference type="SAM" id="SignalP"/>
    </source>
</evidence>
<name>A0ABW6QXA6_9NOCA</name>
<proteinExistence type="predicted"/>
<organism evidence="2 3">
    <name type="scientific">Nocardia suismassiliense</name>
    <dbReference type="NCBI Taxonomy" id="2077092"/>
    <lineage>
        <taxon>Bacteria</taxon>
        <taxon>Bacillati</taxon>
        <taxon>Actinomycetota</taxon>
        <taxon>Actinomycetes</taxon>
        <taxon>Mycobacteriales</taxon>
        <taxon>Nocardiaceae</taxon>
        <taxon>Nocardia</taxon>
    </lineage>
</organism>
<evidence type="ECO:0000313" key="2">
    <source>
        <dbReference type="EMBL" id="MFF3225514.1"/>
    </source>
</evidence>
<feature type="chain" id="PRO_5046874062" description="Secreted protein" evidence="1">
    <location>
        <begin position="23"/>
        <end position="83"/>
    </location>
</feature>